<dbReference type="PANTHER" id="PTHR12709">
    <property type="entry name" value="DNA-DIRECTED RNA POLYMERASE II, III"/>
    <property type="match status" value="1"/>
</dbReference>
<dbReference type="GO" id="GO:0003697">
    <property type="term" value="F:single-stranded DNA binding"/>
    <property type="evidence" value="ECO:0007669"/>
    <property type="project" value="TreeGrafter"/>
</dbReference>
<gene>
    <name evidence="6" type="ORF">MA16_Dca027734</name>
</gene>
<name>A0A2I0WHD3_9ASPA</name>
<dbReference type="PANTHER" id="PTHR12709:SF3">
    <property type="entry name" value="DNA-DIRECTED RNA POLYMERASE V SUBUNIT 7"/>
    <property type="match status" value="1"/>
</dbReference>
<protein>
    <recommendedName>
        <fullName evidence="4">DNA-directed RNA polymerase subunit</fullName>
    </recommendedName>
</protein>
<dbReference type="PROSITE" id="PS50126">
    <property type="entry name" value="S1"/>
    <property type="match status" value="1"/>
</dbReference>
<dbReference type="Gene3D" id="2.40.50.140">
    <property type="entry name" value="Nucleic acid-binding proteins"/>
    <property type="match status" value="1"/>
</dbReference>
<keyword evidence="2 4" id="KW-0240">DNA-directed RNA polymerase</keyword>
<evidence type="ECO:0000256" key="1">
    <source>
        <dbReference type="ARBA" id="ARBA00004123"/>
    </source>
</evidence>
<keyword evidence="7" id="KW-1185">Reference proteome</keyword>
<evidence type="ECO:0000313" key="6">
    <source>
        <dbReference type="EMBL" id="PKU75076.1"/>
    </source>
</evidence>
<dbReference type="InterPro" id="IPR003029">
    <property type="entry name" value="S1_domain"/>
</dbReference>
<organism evidence="6 7">
    <name type="scientific">Dendrobium catenatum</name>
    <dbReference type="NCBI Taxonomy" id="906689"/>
    <lineage>
        <taxon>Eukaryota</taxon>
        <taxon>Viridiplantae</taxon>
        <taxon>Streptophyta</taxon>
        <taxon>Embryophyta</taxon>
        <taxon>Tracheophyta</taxon>
        <taxon>Spermatophyta</taxon>
        <taxon>Magnoliopsida</taxon>
        <taxon>Liliopsida</taxon>
        <taxon>Asparagales</taxon>
        <taxon>Orchidaceae</taxon>
        <taxon>Epidendroideae</taxon>
        <taxon>Malaxideae</taxon>
        <taxon>Dendrobiinae</taxon>
        <taxon>Dendrobium</taxon>
    </lineage>
</organism>
<sequence>MSLSAPFLCLGGMNLSAPGARIQQKHEVVGSFYDQPRGLLRCGILQKMVFLEIGMNEDIVVPFHMLDLERLPLPKVILLNLLHRISCRKASNEHGYYIAITTLHTISELHQDEDTGAILFTVSLSCTTVKPCKGEILIGTVTRILEDGIILKYGPMSNILLSETRMNDYELDMSEEPMFLNVNGLSYIKKGTKVRFKVLDIKWIEREKDFIIWATILGDYLGPI</sequence>
<evidence type="ECO:0000256" key="2">
    <source>
        <dbReference type="ARBA" id="ARBA00022478"/>
    </source>
</evidence>
<dbReference type="InterPro" id="IPR045113">
    <property type="entry name" value="Rpb7-like"/>
</dbReference>
<evidence type="ECO:0000313" key="7">
    <source>
        <dbReference type="Proteomes" id="UP000233837"/>
    </source>
</evidence>
<dbReference type="SUPFAM" id="SSF50249">
    <property type="entry name" value="Nucleic acid-binding proteins"/>
    <property type="match status" value="1"/>
</dbReference>
<dbReference type="GO" id="GO:0003727">
    <property type="term" value="F:single-stranded RNA binding"/>
    <property type="evidence" value="ECO:0007669"/>
    <property type="project" value="TreeGrafter"/>
</dbReference>
<dbReference type="Proteomes" id="UP000233837">
    <property type="component" value="Unassembled WGS sequence"/>
</dbReference>
<keyword evidence="3 4" id="KW-0804">Transcription</keyword>
<dbReference type="EMBL" id="KZ502645">
    <property type="protein sequence ID" value="PKU75076.1"/>
    <property type="molecule type" value="Genomic_DNA"/>
</dbReference>
<proteinExistence type="predicted"/>
<comment type="subcellular location">
    <subcellularLocation>
        <location evidence="1 4">Nucleus</location>
    </subcellularLocation>
</comment>
<dbReference type="GO" id="GO:0000428">
    <property type="term" value="C:DNA-directed RNA polymerase complex"/>
    <property type="evidence" value="ECO:0007669"/>
    <property type="project" value="UniProtKB-KW"/>
</dbReference>
<dbReference type="AlphaFoldDB" id="A0A2I0WHD3"/>
<keyword evidence="4" id="KW-0539">Nucleus</keyword>
<dbReference type="GO" id="GO:0005634">
    <property type="term" value="C:nucleus"/>
    <property type="evidence" value="ECO:0007669"/>
    <property type="project" value="UniProtKB-SubCell"/>
</dbReference>
<dbReference type="GO" id="GO:0006352">
    <property type="term" value="P:DNA-templated transcription initiation"/>
    <property type="evidence" value="ECO:0007669"/>
    <property type="project" value="UniProtKB-UniRule"/>
</dbReference>
<feature type="domain" description="S1 motif" evidence="5">
    <location>
        <begin position="134"/>
        <end position="202"/>
    </location>
</feature>
<evidence type="ECO:0000256" key="3">
    <source>
        <dbReference type="ARBA" id="ARBA00023163"/>
    </source>
</evidence>
<accession>A0A2I0WHD3</accession>
<dbReference type="STRING" id="906689.A0A2I0WHD3"/>
<evidence type="ECO:0000256" key="4">
    <source>
        <dbReference type="RuleBase" id="RU369086"/>
    </source>
</evidence>
<dbReference type="InterPro" id="IPR036898">
    <property type="entry name" value="RNA_pol_Rpb7-like_N_sf"/>
</dbReference>
<comment type="function">
    <text evidence="4">DNA-dependent RNA polymerase which catalyzes the transcription of DNA into RNA using the four ribonucleoside triphosphates as substrates.</text>
</comment>
<dbReference type="InterPro" id="IPR012340">
    <property type="entry name" value="NA-bd_OB-fold"/>
</dbReference>
<evidence type="ECO:0000259" key="5">
    <source>
        <dbReference type="PROSITE" id="PS50126"/>
    </source>
</evidence>
<reference evidence="6 7" key="1">
    <citation type="journal article" date="2016" name="Sci. Rep.">
        <title>The Dendrobium catenatum Lindl. genome sequence provides insights into polysaccharide synthase, floral development and adaptive evolution.</title>
        <authorList>
            <person name="Zhang G.Q."/>
            <person name="Xu Q."/>
            <person name="Bian C."/>
            <person name="Tsai W.C."/>
            <person name="Yeh C.M."/>
            <person name="Liu K.W."/>
            <person name="Yoshida K."/>
            <person name="Zhang L.S."/>
            <person name="Chang S.B."/>
            <person name="Chen F."/>
            <person name="Shi Y."/>
            <person name="Su Y.Y."/>
            <person name="Zhang Y.Q."/>
            <person name="Chen L.J."/>
            <person name="Yin Y."/>
            <person name="Lin M."/>
            <person name="Huang H."/>
            <person name="Deng H."/>
            <person name="Wang Z.W."/>
            <person name="Zhu S.L."/>
            <person name="Zhao X."/>
            <person name="Deng C."/>
            <person name="Niu S.C."/>
            <person name="Huang J."/>
            <person name="Wang M."/>
            <person name="Liu G.H."/>
            <person name="Yang H.J."/>
            <person name="Xiao X.J."/>
            <person name="Hsiao Y.Y."/>
            <person name="Wu W.L."/>
            <person name="Chen Y.Y."/>
            <person name="Mitsuda N."/>
            <person name="Ohme-Takagi M."/>
            <person name="Luo Y.B."/>
            <person name="Van de Peer Y."/>
            <person name="Liu Z.J."/>
        </authorList>
    </citation>
    <scope>NUCLEOTIDE SEQUENCE [LARGE SCALE GENOMIC DNA]</scope>
    <source>
        <tissue evidence="6">The whole plant</tissue>
    </source>
</reference>
<dbReference type="Gene3D" id="3.30.1490.120">
    <property type="entry name" value="RNA polymerase Rpb7-like, N-terminal domain"/>
    <property type="match status" value="1"/>
</dbReference>
<reference evidence="6 7" key="2">
    <citation type="journal article" date="2017" name="Nature">
        <title>The Apostasia genome and the evolution of orchids.</title>
        <authorList>
            <person name="Zhang G.Q."/>
            <person name="Liu K.W."/>
            <person name="Li Z."/>
            <person name="Lohaus R."/>
            <person name="Hsiao Y.Y."/>
            <person name="Niu S.C."/>
            <person name="Wang J.Y."/>
            <person name="Lin Y.C."/>
            <person name="Xu Q."/>
            <person name="Chen L.J."/>
            <person name="Yoshida K."/>
            <person name="Fujiwara S."/>
            <person name="Wang Z.W."/>
            <person name="Zhang Y.Q."/>
            <person name="Mitsuda N."/>
            <person name="Wang M."/>
            <person name="Liu G.H."/>
            <person name="Pecoraro L."/>
            <person name="Huang H.X."/>
            <person name="Xiao X.J."/>
            <person name="Lin M."/>
            <person name="Wu X.Y."/>
            <person name="Wu W.L."/>
            <person name="Chen Y.Y."/>
            <person name="Chang S.B."/>
            <person name="Sakamoto S."/>
            <person name="Ohme-Takagi M."/>
            <person name="Yagi M."/>
            <person name="Zeng S.J."/>
            <person name="Shen C.Y."/>
            <person name="Yeh C.M."/>
            <person name="Luo Y.B."/>
            <person name="Tsai W.C."/>
            <person name="Van de Peer Y."/>
            <person name="Liu Z.J."/>
        </authorList>
    </citation>
    <scope>NUCLEOTIDE SEQUENCE [LARGE SCALE GENOMIC DNA]</scope>
    <source>
        <tissue evidence="6">The whole plant</tissue>
    </source>
</reference>